<comment type="similarity">
    <text evidence="1">Belongs to the bacterial solute-binding protein 8 family.</text>
</comment>
<accession>A0AAT9LDV9</accession>
<dbReference type="PROSITE" id="PS50983">
    <property type="entry name" value="FE_B12_PBP"/>
    <property type="match status" value="1"/>
</dbReference>
<dbReference type="KEGG" id="fcz:IMF26_02040"/>
<gene>
    <name evidence="4" type="ORF">IMF26_02040</name>
</gene>
<dbReference type="PROSITE" id="PS51257">
    <property type="entry name" value="PROKAR_LIPOPROTEIN"/>
    <property type="match status" value="1"/>
</dbReference>
<name>A0AAT9LDV9_9FIRM</name>
<dbReference type="InterPro" id="IPR002491">
    <property type="entry name" value="ABC_transptr_periplasmic_BD"/>
</dbReference>
<dbReference type="PANTHER" id="PTHR30535">
    <property type="entry name" value="VITAMIN B12-BINDING PROTEIN"/>
    <property type="match status" value="1"/>
</dbReference>
<feature type="domain" description="Fe/B12 periplasmic-binding" evidence="3">
    <location>
        <begin position="50"/>
        <end position="297"/>
    </location>
</feature>
<evidence type="ECO:0000259" key="3">
    <source>
        <dbReference type="PROSITE" id="PS50983"/>
    </source>
</evidence>
<dbReference type="InterPro" id="IPR054828">
    <property type="entry name" value="Vit_B12_bind_prot"/>
</dbReference>
<dbReference type="PANTHER" id="PTHR30535:SF34">
    <property type="entry name" value="MOLYBDATE-BINDING PROTEIN MOLA"/>
    <property type="match status" value="1"/>
</dbReference>
<dbReference type="AlphaFoldDB" id="A0AAT9LDV9"/>
<evidence type="ECO:0000313" key="4">
    <source>
        <dbReference type="EMBL" id="QUL98879.1"/>
    </source>
</evidence>
<reference evidence="4" key="2">
    <citation type="journal article" date="2023" name="Biology">
        <title>Prokaryotic Life Associated with Coal-Fire Gas Vents Revealed by Metagenomics.</title>
        <authorList>
            <person name="Kadnikov V.V."/>
            <person name="Mardanov A.V."/>
            <person name="Beletsky A.V."/>
            <person name="Karnachuk O.V."/>
            <person name="Ravin N.V."/>
        </authorList>
    </citation>
    <scope>NUCLEOTIDE SEQUENCE</scope>
    <source>
        <strain evidence="4">Bu02</strain>
    </source>
</reference>
<sequence length="297" mass="32415">MRFGKKRIDFRVLLLAIFLVSVVLTGCKPQVKTFTDGAGRQLTLKGIPERIVSLAPAHTETVFALGLGDKLVGVTGFCNRPPEAQKKEVVGDAFNLNKEKLVALKPDIVLCAGTPDSQYVKEVESLGIPVYVSSPATVKEVFDDIQRIASVLGAEKAGKKLTADLQRQLDELKQRVEKSTAPKPRVFVVIDKDLWTVGPGSFMHDVLSLAGGENVIKDVPGQYLQVSMEELLAKDPDVILVTIPKEEYGLLESRPGWTSLRAVKEGRVFFVDADLVSRPGPSVVKGIEEVASHLYPQ</sequence>
<dbReference type="EMBL" id="CP062796">
    <property type="protein sequence ID" value="QUL98879.1"/>
    <property type="molecule type" value="Genomic_DNA"/>
</dbReference>
<protein>
    <submittedName>
        <fullName evidence="4">Cobalamin-binding protein</fullName>
    </submittedName>
</protein>
<dbReference type="CDD" id="cd01144">
    <property type="entry name" value="BtuF"/>
    <property type="match status" value="1"/>
</dbReference>
<dbReference type="GO" id="GO:0071281">
    <property type="term" value="P:cellular response to iron ion"/>
    <property type="evidence" value="ECO:0007669"/>
    <property type="project" value="TreeGrafter"/>
</dbReference>
<evidence type="ECO:0000256" key="2">
    <source>
        <dbReference type="ARBA" id="ARBA00022729"/>
    </source>
</evidence>
<reference evidence="4" key="1">
    <citation type="submission" date="2020-10" db="EMBL/GenBank/DDBJ databases">
        <authorList>
            <person name="Kadnikov V."/>
            <person name="Beletsky A.V."/>
            <person name="Mardanov A.V."/>
            <person name="Karnachuk O.V."/>
            <person name="Ravin N.V."/>
        </authorList>
    </citation>
    <scope>NUCLEOTIDE SEQUENCE</scope>
    <source>
        <strain evidence="4">Bu02</strain>
    </source>
</reference>
<dbReference type="NCBIfam" id="NF038402">
    <property type="entry name" value="TroA_like"/>
    <property type="match status" value="1"/>
</dbReference>
<keyword evidence="2" id="KW-0732">Signal</keyword>
<proteinExistence type="inferred from homology"/>
<dbReference type="Pfam" id="PF01497">
    <property type="entry name" value="Peripla_BP_2"/>
    <property type="match status" value="1"/>
</dbReference>
<dbReference type="InterPro" id="IPR050902">
    <property type="entry name" value="ABC_Transporter_SBP"/>
</dbReference>
<dbReference type="SUPFAM" id="SSF53807">
    <property type="entry name" value="Helical backbone' metal receptor"/>
    <property type="match status" value="1"/>
</dbReference>
<organism evidence="4">
    <name type="scientific">Candidatus Fermentithermobacillus carboniphilus</name>
    <dbReference type="NCBI Taxonomy" id="3085328"/>
    <lineage>
        <taxon>Bacteria</taxon>
        <taxon>Bacillati</taxon>
        <taxon>Bacillota</taxon>
        <taxon>Candidatus Fermentithermobacillia</taxon>
        <taxon>Candidatus Fermentithermobacillales</taxon>
        <taxon>Candidatus Fermentithermobacillaceae</taxon>
        <taxon>Candidatus Fermentithermobacillus</taxon>
    </lineage>
</organism>
<dbReference type="Gene3D" id="3.40.50.1980">
    <property type="entry name" value="Nitrogenase molybdenum iron protein domain"/>
    <property type="match status" value="2"/>
</dbReference>
<evidence type="ECO:0000256" key="1">
    <source>
        <dbReference type="ARBA" id="ARBA00008814"/>
    </source>
</evidence>